<evidence type="ECO:0000313" key="2">
    <source>
        <dbReference type="Proteomes" id="UP001156140"/>
    </source>
</evidence>
<gene>
    <name evidence="1" type="ORF">ML536_01390</name>
</gene>
<comment type="caution">
    <text evidence="1">The sequence shown here is derived from an EMBL/GenBank/DDBJ whole genome shotgun (WGS) entry which is preliminary data.</text>
</comment>
<dbReference type="RefSeq" id="WP_281734694.1">
    <property type="nucleotide sequence ID" value="NZ_JAKETQ010000001.1"/>
</dbReference>
<dbReference type="Proteomes" id="UP001156140">
    <property type="component" value="Unassembled WGS sequence"/>
</dbReference>
<reference evidence="1" key="1">
    <citation type="submission" date="2022-03" db="EMBL/GenBank/DDBJ databases">
        <title>The complete genome sequence of a Methyloterrigena soli.</title>
        <authorList>
            <person name="Zi Z."/>
        </authorList>
    </citation>
    <scope>NUCLEOTIDE SEQUENCE</scope>
    <source>
        <strain evidence="1">M48</strain>
    </source>
</reference>
<organism evidence="1 2">
    <name type="scientific">Paradevosia shaoguanensis</name>
    <dbReference type="NCBI Taxonomy" id="1335043"/>
    <lineage>
        <taxon>Bacteria</taxon>
        <taxon>Pseudomonadati</taxon>
        <taxon>Pseudomonadota</taxon>
        <taxon>Alphaproteobacteria</taxon>
        <taxon>Hyphomicrobiales</taxon>
        <taxon>Devosiaceae</taxon>
        <taxon>Paradevosia</taxon>
    </lineage>
</organism>
<dbReference type="AlphaFoldDB" id="A0AA41U9Y7"/>
<proteinExistence type="predicted"/>
<protein>
    <submittedName>
        <fullName evidence="1">Uncharacterized protein</fullName>
    </submittedName>
</protein>
<dbReference type="EMBL" id="JALAZD010000001">
    <property type="protein sequence ID" value="MCI0125472.1"/>
    <property type="molecule type" value="Genomic_DNA"/>
</dbReference>
<name>A0AA41U9Y7_9HYPH</name>
<evidence type="ECO:0000313" key="1">
    <source>
        <dbReference type="EMBL" id="MCI0125472.1"/>
    </source>
</evidence>
<sequence length="138" mass="15314">MSATRTLPRVTYVLAERHEALWLRLKALIDQVAATAHRHPDKPVTAQTRNVAEALLGEARVFLPRGARERLPTAAPDWGGLLTQLGQVLAQMEAYEAQNTGWDQASGARVWRSAHDTFPVRRLAPRIVVKHPSVSAPR</sequence>
<accession>A0AA41U9Y7</accession>
<keyword evidence="2" id="KW-1185">Reference proteome</keyword>